<evidence type="ECO:0000256" key="1">
    <source>
        <dbReference type="ARBA" id="ARBA00022676"/>
    </source>
</evidence>
<reference evidence="3 4" key="1">
    <citation type="journal article" date="2020" name="Microorganisms">
        <title>Osmotic Adaptation and Compatible Solute Biosynthesis of Phototrophic Bacteria as Revealed from Genome Analyses.</title>
        <authorList>
            <person name="Imhoff J.F."/>
            <person name="Rahn T."/>
            <person name="Kunzel S."/>
            <person name="Keller A."/>
            <person name="Neulinger S.C."/>
        </authorList>
    </citation>
    <scope>NUCLEOTIDE SEQUENCE [LARGE SCALE GENOMIC DNA]</scope>
    <source>
        <strain evidence="3 4">DSM 9895</strain>
    </source>
</reference>
<keyword evidence="4" id="KW-1185">Reference proteome</keyword>
<accession>A0ABS1DG88</accession>
<keyword evidence="2" id="KW-0808">Transferase</keyword>
<evidence type="ECO:0000256" key="2">
    <source>
        <dbReference type="ARBA" id="ARBA00022679"/>
    </source>
</evidence>
<dbReference type="EMBL" id="NRRL01000050">
    <property type="protein sequence ID" value="MBK1669480.1"/>
    <property type="molecule type" value="Genomic_DNA"/>
</dbReference>
<dbReference type="PANTHER" id="PTHR12526:SF510">
    <property type="entry name" value="D-INOSITOL 3-PHOSPHATE GLYCOSYLTRANSFERASE"/>
    <property type="match status" value="1"/>
</dbReference>
<evidence type="ECO:0000313" key="4">
    <source>
        <dbReference type="Proteomes" id="UP001296873"/>
    </source>
</evidence>
<keyword evidence="1" id="KW-0328">Glycosyltransferase</keyword>
<gene>
    <name evidence="3" type="ORF">CKO28_15685</name>
</gene>
<organism evidence="3 4">
    <name type="scientific">Rhodovibrio sodomensis</name>
    <dbReference type="NCBI Taxonomy" id="1088"/>
    <lineage>
        <taxon>Bacteria</taxon>
        <taxon>Pseudomonadati</taxon>
        <taxon>Pseudomonadota</taxon>
        <taxon>Alphaproteobacteria</taxon>
        <taxon>Rhodospirillales</taxon>
        <taxon>Rhodovibrionaceae</taxon>
        <taxon>Rhodovibrio</taxon>
    </lineage>
</organism>
<evidence type="ECO:0008006" key="5">
    <source>
        <dbReference type="Google" id="ProtNLM"/>
    </source>
</evidence>
<sequence length="341" mass="37161">MPLDIVMADNNPFNGRTLQERPLGGAEAGFAYLAQALATKGHKVRAYTGADEVYAEAGVCWRPLAAGMPETADLYIANRGSKLIGRVPRARRRVLWLRNPAQHLKKPKFLLPLARWRPILVVTGDYHASTVPAWVPRARLVKIPHGTDTAFHRGAARRTPPPARGIMTSNPERGLEWLVALWTERVQPRVPKAELRVFSGALTYGGRKAGEMAAIVSRAKAAAGDAVSFHEPVPRSDLVQELAEARVMVYRGDPGETFCQAAAEAQAMGVPLVTQPVGSLPERVEDGRSGFVAADADAFAEACVHLLTDDALWLSQHRCALASRRWWGWDDAAAAFADLGR</sequence>
<name>A0ABS1DG88_9PROT</name>
<dbReference type="SUPFAM" id="SSF53756">
    <property type="entry name" value="UDP-Glycosyltransferase/glycogen phosphorylase"/>
    <property type="match status" value="1"/>
</dbReference>
<dbReference type="PANTHER" id="PTHR12526">
    <property type="entry name" value="GLYCOSYLTRANSFERASE"/>
    <property type="match status" value="1"/>
</dbReference>
<dbReference type="Gene3D" id="3.40.50.2000">
    <property type="entry name" value="Glycogen Phosphorylase B"/>
    <property type="match status" value="1"/>
</dbReference>
<proteinExistence type="predicted"/>
<protein>
    <recommendedName>
        <fullName evidence="5">Glycosyl transferase family 1 domain-containing protein</fullName>
    </recommendedName>
</protein>
<dbReference type="Proteomes" id="UP001296873">
    <property type="component" value="Unassembled WGS sequence"/>
</dbReference>
<dbReference type="Pfam" id="PF13692">
    <property type="entry name" value="Glyco_trans_1_4"/>
    <property type="match status" value="1"/>
</dbReference>
<evidence type="ECO:0000313" key="3">
    <source>
        <dbReference type="EMBL" id="MBK1669480.1"/>
    </source>
</evidence>
<comment type="caution">
    <text evidence="3">The sequence shown here is derived from an EMBL/GenBank/DDBJ whole genome shotgun (WGS) entry which is preliminary data.</text>
</comment>